<evidence type="ECO:0000313" key="1">
    <source>
        <dbReference type="EMBL" id="GBM22958.1"/>
    </source>
</evidence>
<accession>A0A4Y2E4J6</accession>
<proteinExistence type="predicted"/>
<comment type="caution">
    <text evidence="1">The sequence shown here is derived from an EMBL/GenBank/DDBJ whole genome shotgun (WGS) entry which is preliminary data.</text>
</comment>
<name>A0A4Y2E4J6_ARAVE</name>
<reference evidence="1 2" key="1">
    <citation type="journal article" date="2019" name="Sci. Rep.">
        <title>Orb-weaving spider Araneus ventricosus genome elucidates the spidroin gene catalogue.</title>
        <authorList>
            <person name="Kono N."/>
            <person name="Nakamura H."/>
            <person name="Ohtoshi R."/>
            <person name="Moran D.A.P."/>
            <person name="Shinohara A."/>
            <person name="Yoshida Y."/>
            <person name="Fujiwara M."/>
            <person name="Mori M."/>
            <person name="Tomita M."/>
            <person name="Arakawa K."/>
        </authorList>
    </citation>
    <scope>NUCLEOTIDE SEQUENCE [LARGE SCALE GENOMIC DNA]</scope>
</reference>
<gene>
    <name evidence="1" type="ORF">AVEN_172309_1</name>
</gene>
<dbReference type="AlphaFoldDB" id="A0A4Y2E4J6"/>
<keyword evidence="2" id="KW-1185">Reference proteome</keyword>
<protein>
    <submittedName>
        <fullName evidence="1">Uncharacterized protein</fullName>
    </submittedName>
</protein>
<evidence type="ECO:0000313" key="2">
    <source>
        <dbReference type="Proteomes" id="UP000499080"/>
    </source>
</evidence>
<organism evidence="1 2">
    <name type="scientific">Araneus ventricosus</name>
    <name type="common">Orbweaver spider</name>
    <name type="synonym">Epeira ventricosa</name>
    <dbReference type="NCBI Taxonomy" id="182803"/>
    <lineage>
        <taxon>Eukaryota</taxon>
        <taxon>Metazoa</taxon>
        <taxon>Ecdysozoa</taxon>
        <taxon>Arthropoda</taxon>
        <taxon>Chelicerata</taxon>
        <taxon>Arachnida</taxon>
        <taxon>Araneae</taxon>
        <taxon>Araneomorphae</taxon>
        <taxon>Entelegynae</taxon>
        <taxon>Araneoidea</taxon>
        <taxon>Araneidae</taxon>
        <taxon>Araneus</taxon>
    </lineage>
</organism>
<sequence>MSTKMTCIANGRFRKKQKRLSVATAEVQYHPRSNRAWRPVPRSSLPPSVSCRRQPCMCVRRGGVRERDRRFAFSTALPLPPRFVSVSSAPLCPSNERK</sequence>
<dbReference type="EMBL" id="BGPR01000490">
    <property type="protein sequence ID" value="GBM22958.1"/>
    <property type="molecule type" value="Genomic_DNA"/>
</dbReference>
<dbReference type="Proteomes" id="UP000499080">
    <property type="component" value="Unassembled WGS sequence"/>
</dbReference>